<dbReference type="RefSeq" id="WP_103907391.1">
    <property type="nucleotide sequence ID" value="NZ_CP049246.1"/>
</dbReference>
<reference evidence="3" key="1">
    <citation type="submission" date="2016-10" db="EMBL/GenBank/DDBJ databases">
        <authorList>
            <person name="Varghese N."/>
            <person name="Submissions S."/>
        </authorList>
    </citation>
    <scope>NUCLEOTIDE SEQUENCE [LARGE SCALE GENOMIC DNA]</scope>
    <source>
        <strain evidence="3">DSM 22361</strain>
    </source>
</reference>
<proteinExistence type="predicted"/>
<gene>
    <name evidence="2" type="ORF">SAMN05421877_111117</name>
</gene>
<feature type="transmembrane region" description="Helical" evidence="1">
    <location>
        <begin position="93"/>
        <end position="111"/>
    </location>
</feature>
<dbReference type="AlphaFoldDB" id="A0A1H6BTK0"/>
<name>A0A1H6BTK0_9SPHI</name>
<organism evidence="2 3">
    <name type="scientific">Sphingobacterium lactis</name>
    <dbReference type="NCBI Taxonomy" id="797291"/>
    <lineage>
        <taxon>Bacteria</taxon>
        <taxon>Pseudomonadati</taxon>
        <taxon>Bacteroidota</taxon>
        <taxon>Sphingobacteriia</taxon>
        <taxon>Sphingobacteriales</taxon>
        <taxon>Sphingobacteriaceae</taxon>
        <taxon>Sphingobacterium</taxon>
    </lineage>
</organism>
<evidence type="ECO:0000313" key="2">
    <source>
        <dbReference type="EMBL" id="SEG63765.1"/>
    </source>
</evidence>
<dbReference type="EMBL" id="FNUT01000011">
    <property type="protein sequence ID" value="SEG63765.1"/>
    <property type="molecule type" value="Genomic_DNA"/>
</dbReference>
<evidence type="ECO:0000256" key="1">
    <source>
        <dbReference type="SAM" id="Phobius"/>
    </source>
</evidence>
<evidence type="ECO:0000313" key="3">
    <source>
        <dbReference type="Proteomes" id="UP000236731"/>
    </source>
</evidence>
<keyword evidence="3" id="KW-1185">Reference proteome</keyword>
<sequence length="228" mass="25741">MFFTVSRHSEASFFADHLENPQNPGNPMVLDFQRTYSATAFFKTISKDFAVLYIDTVTNKPISKKKWTNEMRAFAEENKNQVPAAPYKIKTTIVGYIMMLFVVGLLGYLLYEEFKPNPQESALEQPSALEEAITPGSIFFGRYTVSDPQTKAPKEAGFGWFKIVSVEGDTYQVAMGTEMSTSHQPSLQMNSTDFKTETIPMKIKTIESYQVDLVSVDQGTEVTFTEKK</sequence>
<keyword evidence="1" id="KW-0812">Transmembrane</keyword>
<dbReference type="Proteomes" id="UP000236731">
    <property type="component" value="Unassembled WGS sequence"/>
</dbReference>
<keyword evidence="1" id="KW-1133">Transmembrane helix</keyword>
<accession>A0A1H6BTK0</accession>
<protein>
    <submittedName>
        <fullName evidence="2">Uncharacterized protein</fullName>
    </submittedName>
</protein>
<dbReference type="OrthoDB" id="1377971at2"/>
<keyword evidence="1" id="KW-0472">Membrane</keyword>